<evidence type="ECO:0000313" key="12">
    <source>
        <dbReference type="EMBL" id="QLI62103.1"/>
    </source>
</evidence>
<evidence type="ECO:0000256" key="3">
    <source>
        <dbReference type="ARBA" id="ARBA00022475"/>
    </source>
</evidence>
<evidence type="ECO:0000256" key="10">
    <source>
        <dbReference type="SAM" id="SignalP"/>
    </source>
</evidence>
<evidence type="ECO:0000256" key="4">
    <source>
        <dbReference type="ARBA" id="ARBA00022692"/>
    </source>
</evidence>
<evidence type="ECO:0000256" key="9">
    <source>
        <dbReference type="SAM" id="Phobius"/>
    </source>
</evidence>
<dbReference type="AlphaFoldDB" id="A0A7D5YLB3"/>
<evidence type="ECO:0000256" key="6">
    <source>
        <dbReference type="ARBA" id="ARBA00023136"/>
    </source>
</evidence>
<evidence type="ECO:0000256" key="7">
    <source>
        <dbReference type="ARBA" id="ARBA00023170"/>
    </source>
</evidence>
<dbReference type="GO" id="GO:0015276">
    <property type="term" value="F:ligand-gated monoatomic ion channel activity"/>
    <property type="evidence" value="ECO:0007669"/>
    <property type="project" value="InterPro"/>
</dbReference>
<organism evidence="12">
    <name type="scientific">Streltzoviella insularis</name>
    <dbReference type="NCBI Taxonomy" id="1206366"/>
    <lineage>
        <taxon>Eukaryota</taxon>
        <taxon>Metazoa</taxon>
        <taxon>Ecdysozoa</taxon>
        <taxon>Arthropoda</taxon>
        <taxon>Hexapoda</taxon>
        <taxon>Insecta</taxon>
        <taxon>Pterygota</taxon>
        <taxon>Neoptera</taxon>
        <taxon>Endopterygota</taxon>
        <taxon>Lepidoptera</taxon>
        <taxon>Glossata</taxon>
        <taxon>Ditrysia</taxon>
        <taxon>Cossoidea</taxon>
        <taxon>Cossidae</taxon>
        <taxon>Cossinae</taxon>
        <taxon>Streltzoviella</taxon>
    </lineage>
</organism>
<dbReference type="SUPFAM" id="SSF53850">
    <property type="entry name" value="Periplasmic binding protein-like II"/>
    <property type="match status" value="1"/>
</dbReference>
<dbReference type="Gene3D" id="1.10.287.70">
    <property type="match status" value="1"/>
</dbReference>
<proteinExistence type="evidence at transcript level"/>
<dbReference type="EMBL" id="MT386819">
    <property type="protein sequence ID" value="QLI62103.1"/>
    <property type="molecule type" value="mRNA"/>
</dbReference>
<evidence type="ECO:0000256" key="8">
    <source>
        <dbReference type="ARBA" id="ARBA00023180"/>
    </source>
</evidence>
<keyword evidence="4 9" id="KW-0812">Transmembrane</keyword>
<dbReference type="PANTHER" id="PTHR42643:SF33">
    <property type="entry name" value="GLUTAMATE RECEPTOR 2-LIKE PROTEIN"/>
    <property type="match status" value="1"/>
</dbReference>
<feature type="domain" description="Ionotropic glutamate receptor C-terminal" evidence="11">
    <location>
        <begin position="324"/>
        <end position="583"/>
    </location>
</feature>
<name>A0A7D5YLB3_9NEOP</name>
<dbReference type="InterPro" id="IPR052192">
    <property type="entry name" value="Insect_Ionotropic_Sensory_Rcpt"/>
</dbReference>
<keyword evidence="8" id="KW-0325">Glycoprotein</keyword>
<reference evidence="12" key="1">
    <citation type="journal article" date="2019" name="Sci. Rep.">
        <title>Antennal transcriptome analyses and olfactory protein identification in an important wood-boring moth pest, Streltzoviella insularis (Lepidoptera: Cossidae).</title>
        <authorList>
            <person name="Yang Y"/>
            <person name="Li W"/>
            <person name="Tao J Zong.S."/>
        </authorList>
    </citation>
    <scope>NUCLEOTIDE SEQUENCE</scope>
    <source>
        <tissue evidence="12">Antennae</tissue>
    </source>
</reference>
<keyword evidence="5 9" id="KW-1133">Transmembrane helix</keyword>
<feature type="chain" id="PRO_5027902702" evidence="10">
    <location>
        <begin position="22"/>
        <end position="623"/>
    </location>
</feature>
<sequence>MNVILKYAFLIFVIISNVISAKDDSMTDFIKRFVINEGKPTSLIYNNLCWSKHVQIKLAKEMSNSFIRFSTSIKLNKYQDHHSLFLIDLDCPNAEEILFNATAKNLFQFPYRWLVLSHSSSIEEYKVESLLKCPLLSDSDLVFAEKSQNGYKLVELHKSSPNYSIQYTPRGYYDRTLVDIRVHRELFRRRRDIMGHALTMSNVIQDSNSTQYHLSKEDRLELQYDAFTKICWINIKLAFQMLNATPRYIFSHRWGYRRNGQWSGMVDDLLSGRADVGTNLLMTVDRLDVITYTEGLSPYRVRFIFRQPPLSYVANIFSLPFSSGVWIAIVVCAIVSTVALYLASKWEIAIGKSPTHLDGFQDSLFLTMSAVSQQGCIMEPKKISGRIIMLFVFVSLMALYTAYSANIVVLLQAPSNSIRTLSQLARSKVTIAANDVDYNHIVFKLFKDPVRVSIQKKLEPENGKAQFYDMNEGVERIRQGLFAFHSIVEPVYRRIEKTFLETEKCDLTEVDFLNSLDPFTPIKKHSPYTELLRVVIKQIRESGILSAVYKRLQVPKPRCTEKVSAFSSVGLLDLRAVMFLMLIGAAVSIGVMFIEIIFHKLNKRQIATGNMKLNIIKCIYIRE</sequence>
<keyword evidence="10" id="KW-0732">Signal</keyword>
<dbReference type="GO" id="GO:0050906">
    <property type="term" value="P:detection of stimulus involved in sensory perception"/>
    <property type="evidence" value="ECO:0007669"/>
    <property type="project" value="UniProtKB-ARBA"/>
</dbReference>
<evidence type="ECO:0000256" key="1">
    <source>
        <dbReference type="ARBA" id="ARBA00004651"/>
    </source>
</evidence>
<comment type="similarity">
    <text evidence="2">Belongs to the glutamate-gated ion channel (TC 1.A.10.1) family.</text>
</comment>
<keyword evidence="6 9" id="KW-0472">Membrane</keyword>
<dbReference type="InterPro" id="IPR001320">
    <property type="entry name" value="Iontro_rcpt_C"/>
</dbReference>
<evidence type="ECO:0000256" key="2">
    <source>
        <dbReference type="ARBA" id="ARBA00008685"/>
    </source>
</evidence>
<evidence type="ECO:0000259" key="11">
    <source>
        <dbReference type="Pfam" id="PF00060"/>
    </source>
</evidence>
<comment type="subcellular location">
    <subcellularLocation>
        <location evidence="1">Cell membrane</location>
        <topology evidence="1">Multi-pass membrane protein</topology>
    </subcellularLocation>
</comment>
<protein>
    <submittedName>
        <fullName evidence="12">Ionotropic receptor 75p2</fullName>
    </submittedName>
</protein>
<evidence type="ECO:0000256" key="5">
    <source>
        <dbReference type="ARBA" id="ARBA00022989"/>
    </source>
</evidence>
<feature type="signal peptide" evidence="10">
    <location>
        <begin position="1"/>
        <end position="21"/>
    </location>
</feature>
<accession>A0A7D5YLB3</accession>
<dbReference type="Gene3D" id="3.40.190.10">
    <property type="entry name" value="Periplasmic binding protein-like II"/>
    <property type="match status" value="1"/>
</dbReference>
<feature type="transmembrane region" description="Helical" evidence="9">
    <location>
        <begin position="324"/>
        <end position="343"/>
    </location>
</feature>
<feature type="transmembrane region" description="Helical" evidence="9">
    <location>
        <begin position="387"/>
        <end position="411"/>
    </location>
</feature>
<dbReference type="PANTHER" id="PTHR42643">
    <property type="entry name" value="IONOTROPIC RECEPTOR 20A-RELATED"/>
    <property type="match status" value="1"/>
</dbReference>
<keyword evidence="7 12" id="KW-0675">Receptor</keyword>
<keyword evidence="3" id="KW-1003">Cell membrane</keyword>
<dbReference type="Pfam" id="PF00060">
    <property type="entry name" value="Lig_chan"/>
    <property type="match status" value="1"/>
</dbReference>
<feature type="transmembrane region" description="Helical" evidence="9">
    <location>
        <begin position="576"/>
        <end position="598"/>
    </location>
</feature>
<dbReference type="GO" id="GO:0005886">
    <property type="term" value="C:plasma membrane"/>
    <property type="evidence" value="ECO:0007669"/>
    <property type="project" value="UniProtKB-SubCell"/>
</dbReference>
<reference evidence="12" key="2">
    <citation type="submission" date="2020-04" db="EMBL/GenBank/DDBJ databases">
        <authorList>
            <person name="Yang Y."/>
        </authorList>
    </citation>
    <scope>NUCLEOTIDE SEQUENCE</scope>
    <source>
        <tissue evidence="12">Antennae</tissue>
    </source>
</reference>